<gene>
    <name evidence="2" type="ORF">AJ89_08805</name>
</gene>
<dbReference type="Pfam" id="PF12674">
    <property type="entry name" value="Zn_ribbon_2"/>
    <property type="match status" value="1"/>
</dbReference>
<sequence length="89" mass="10374">MAKKAFCQSCGMPIADDSYKGTEANGEFLADYCIYCYMQGRFVKPDLTFDEMVEIGQKGLDNNPMPKMQKWLFKKLYPMQLKGLKRWKN</sequence>
<name>A0A1E7G373_LACLC</name>
<feature type="domain" description="Putative zinc ribbon" evidence="1">
    <location>
        <begin position="6"/>
        <end position="88"/>
    </location>
</feature>
<organism evidence="2 3">
    <name type="scientific">Lactococcus cremoris subsp. cremoris IBB477</name>
    <dbReference type="NCBI Taxonomy" id="1449093"/>
    <lineage>
        <taxon>Bacteria</taxon>
        <taxon>Bacillati</taxon>
        <taxon>Bacillota</taxon>
        <taxon>Bacilli</taxon>
        <taxon>Lactobacillales</taxon>
        <taxon>Streptococcaceae</taxon>
        <taxon>Lactococcus</taxon>
        <taxon>Lactococcus cremoris subsp. cremoris</taxon>
    </lineage>
</organism>
<dbReference type="Proteomes" id="UP000176236">
    <property type="component" value="Chromosome"/>
</dbReference>
<proteinExistence type="predicted"/>
<evidence type="ECO:0000313" key="2">
    <source>
        <dbReference type="EMBL" id="OEU39416.1"/>
    </source>
</evidence>
<evidence type="ECO:0000259" key="1">
    <source>
        <dbReference type="Pfam" id="PF12674"/>
    </source>
</evidence>
<dbReference type="AlphaFoldDB" id="A0A1E7G373"/>
<evidence type="ECO:0000313" key="3">
    <source>
        <dbReference type="Proteomes" id="UP000176236"/>
    </source>
</evidence>
<dbReference type="InterPro" id="IPR025868">
    <property type="entry name" value="Zn_ribbon_dom_put"/>
</dbReference>
<dbReference type="EMBL" id="JMMZ01000025">
    <property type="protein sequence ID" value="OEU39416.1"/>
    <property type="molecule type" value="Genomic_DNA"/>
</dbReference>
<protein>
    <recommendedName>
        <fullName evidence="1">Putative zinc ribbon domain-containing protein</fullName>
    </recommendedName>
</protein>
<dbReference type="RefSeq" id="WP_046125072.1">
    <property type="nucleotide sequence ID" value="NZ_CM007353.1"/>
</dbReference>
<comment type="caution">
    <text evidence="2">The sequence shown here is derived from an EMBL/GenBank/DDBJ whole genome shotgun (WGS) entry which is preliminary data.</text>
</comment>
<reference evidence="2 3" key="1">
    <citation type="journal article" date="2016" name="Appl. Microbiol. Biotechnol.">
        <title>Adhesion of the genome-sequenced Lactococcus lactis subsp. cremoris IBB477 strain is mediated by specific molecular determinants.</title>
        <authorList>
            <person name="Radziwill-Bienkowska J.M."/>
            <person name="Le D.T."/>
            <person name="Szczesny P."/>
            <person name="Duviau M.P."/>
            <person name="Aleksandrzak-Piekarczyk T."/>
            <person name="Loubiere P."/>
            <person name="Mercier-Bonin M."/>
            <person name="Bardowski J.K."/>
            <person name="Kowalczyk M."/>
        </authorList>
    </citation>
    <scope>NUCLEOTIDE SEQUENCE [LARGE SCALE GENOMIC DNA]</scope>
    <source>
        <strain evidence="2 3">IBB477</strain>
    </source>
</reference>
<accession>A0A1E7G373</accession>